<accession>A0ACA9Q7R0</accession>
<comment type="caution">
    <text evidence="1">The sequence shown here is derived from an EMBL/GenBank/DDBJ whole genome shotgun (WGS) entry which is preliminary data.</text>
</comment>
<dbReference type="EMBL" id="CAJVQC010028938">
    <property type="protein sequence ID" value="CAG8741137.1"/>
    <property type="molecule type" value="Genomic_DNA"/>
</dbReference>
<name>A0ACA9Q7R0_9GLOM</name>
<feature type="non-terminal residue" evidence="1">
    <location>
        <position position="107"/>
    </location>
</feature>
<evidence type="ECO:0000313" key="2">
    <source>
        <dbReference type="Proteomes" id="UP000789920"/>
    </source>
</evidence>
<protein>
    <submittedName>
        <fullName evidence="1">26119_t:CDS:1</fullName>
    </submittedName>
</protein>
<dbReference type="Proteomes" id="UP000789920">
    <property type="component" value="Unassembled WGS sequence"/>
</dbReference>
<evidence type="ECO:0000313" key="1">
    <source>
        <dbReference type="EMBL" id="CAG8741137.1"/>
    </source>
</evidence>
<sequence>MTWSYYYCEEIGINRVFSRQSDLTLHIMLSHPYIRDTTSELTTTIQQYLDDEIWRLPPQSEDSNDYFLAESFNKNEAEDNDYVSLIEIDDESNVMGGESNLVEDEPQ</sequence>
<proteinExistence type="predicted"/>
<keyword evidence="2" id="KW-1185">Reference proteome</keyword>
<organism evidence="1 2">
    <name type="scientific">Racocetra persica</name>
    <dbReference type="NCBI Taxonomy" id="160502"/>
    <lineage>
        <taxon>Eukaryota</taxon>
        <taxon>Fungi</taxon>
        <taxon>Fungi incertae sedis</taxon>
        <taxon>Mucoromycota</taxon>
        <taxon>Glomeromycotina</taxon>
        <taxon>Glomeromycetes</taxon>
        <taxon>Diversisporales</taxon>
        <taxon>Gigasporaceae</taxon>
        <taxon>Racocetra</taxon>
    </lineage>
</organism>
<reference evidence="1" key="1">
    <citation type="submission" date="2021-06" db="EMBL/GenBank/DDBJ databases">
        <authorList>
            <person name="Kallberg Y."/>
            <person name="Tangrot J."/>
            <person name="Rosling A."/>
        </authorList>
    </citation>
    <scope>NUCLEOTIDE SEQUENCE</scope>
    <source>
        <strain evidence="1">MA461A</strain>
    </source>
</reference>
<gene>
    <name evidence="1" type="ORF">RPERSI_LOCUS13169</name>
</gene>